<dbReference type="SUPFAM" id="SSF101576">
    <property type="entry name" value="Supernatant protein factor (SPF), C-terminal domain"/>
    <property type="match status" value="1"/>
</dbReference>
<dbReference type="GO" id="GO:0034727">
    <property type="term" value="P:piecemeal microautophagy of the nucleus"/>
    <property type="evidence" value="ECO:0007669"/>
    <property type="project" value="TreeGrafter"/>
</dbReference>
<organism evidence="10 11">
    <name type="scientific">Trichoglossum hirsutum</name>
    <dbReference type="NCBI Taxonomy" id="265104"/>
    <lineage>
        <taxon>Eukaryota</taxon>
        <taxon>Fungi</taxon>
        <taxon>Dikarya</taxon>
        <taxon>Ascomycota</taxon>
        <taxon>Pezizomycotina</taxon>
        <taxon>Geoglossomycetes</taxon>
        <taxon>Geoglossales</taxon>
        <taxon>Geoglossaceae</taxon>
        <taxon>Trichoglossum</taxon>
    </lineage>
</organism>
<name>A0A9P8IH23_9PEZI</name>
<dbReference type="InterPro" id="IPR001849">
    <property type="entry name" value="PH_domain"/>
</dbReference>
<dbReference type="InterPro" id="IPR011993">
    <property type="entry name" value="PH-like_dom_sf"/>
</dbReference>
<protein>
    <recommendedName>
        <fullName evidence="9">PH domain-containing protein</fullName>
    </recommendedName>
</protein>
<dbReference type="InterPro" id="IPR000648">
    <property type="entry name" value="Oxysterol-bd"/>
</dbReference>
<keyword evidence="4" id="KW-0963">Cytoplasm</keyword>
<feature type="compositionally biased region" description="Low complexity" evidence="8">
    <location>
        <begin position="132"/>
        <end position="148"/>
    </location>
</feature>
<keyword evidence="5" id="KW-0597">Phosphoprotein</keyword>
<feature type="compositionally biased region" description="Basic and acidic residues" evidence="8">
    <location>
        <begin position="362"/>
        <end position="373"/>
    </location>
</feature>
<dbReference type="InterPro" id="IPR037239">
    <property type="entry name" value="OSBP_sf"/>
</dbReference>
<dbReference type="GO" id="GO:0097038">
    <property type="term" value="C:perinuclear endoplasmic reticulum"/>
    <property type="evidence" value="ECO:0007669"/>
    <property type="project" value="TreeGrafter"/>
</dbReference>
<feature type="region of interest" description="Disordered" evidence="8">
    <location>
        <begin position="1"/>
        <end position="20"/>
    </location>
</feature>
<dbReference type="GO" id="GO:0005829">
    <property type="term" value="C:cytosol"/>
    <property type="evidence" value="ECO:0007669"/>
    <property type="project" value="TreeGrafter"/>
</dbReference>
<proteinExistence type="inferred from homology"/>
<evidence type="ECO:0000256" key="3">
    <source>
        <dbReference type="ARBA" id="ARBA00022448"/>
    </source>
</evidence>
<dbReference type="Proteomes" id="UP000750711">
    <property type="component" value="Unassembled WGS sequence"/>
</dbReference>
<feature type="region of interest" description="Disordered" evidence="8">
    <location>
        <begin position="847"/>
        <end position="892"/>
    </location>
</feature>
<feature type="compositionally biased region" description="Polar residues" evidence="8">
    <location>
        <begin position="380"/>
        <end position="393"/>
    </location>
</feature>
<evidence type="ECO:0000256" key="5">
    <source>
        <dbReference type="ARBA" id="ARBA00022553"/>
    </source>
</evidence>
<dbReference type="GO" id="GO:0006897">
    <property type="term" value="P:endocytosis"/>
    <property type="evidence" value="ECO:0007669"/>
    <property type="project" value="TreeGrafter"/>
</dbReference>
<dbReference type="Pfam" id="PF15409">
    <property type="entry name" value="PH_8"/>
    <property type="match status" value="1"/>
</dbReference>
<feature type="region of interest" description="Disordered" evidence="8">
    <location>
        <begin position="339"/>
        <end position="393"/>
    </location>
</feature>
<evidence type="ECO:0000256" key="4">
    <source>
        <dbReference type="ARBA" id="ARBA00022490"/>
    </source>
</evidence>
<evidence type="ECO:0000256" key="2">
    <source>
        <dbReference type="ARBA" id="ARBA00008842"/>
    </source>
</evidence>
<dbReference type="InterPro" id="IPR041680">
    <property type="entry name" value="PH_8"/>
</dbReference>
<dbReference type="PROSITE" id="PS50003">
    <property type="entry name" value="PH_DOMAIN"/>
    <property type="match status" value="1"/>
</dbReference>
<feature type="compositionally biased region" description="Low complexity" evidence="8">
    <location>
        <begin position="535"/>
        <end position="550"/>
    </location>
</feature>
<dbReference type="GO" id="GO:0032541">
    <property type="term" value="C:cortical endoplasmic reticulum"/>
    <property type="evidence" value="ECO:0007669"/>
    <property type="project" value="TreeGrafter"/>
</dbReference>
<dbReference type="GO" id="GO:0030011">
    <property type="term" value="P:maintenance of cell polarity"/>
    <property type="evidence" value="ECO:0007669"/>
    <property type="project" value="TreeGrafter"/>
</dbReference>
<dbReference type="PANTHER" id="PTHR10972:SF203">
    <property type="entry name" value="OXYSTEROL-BINDING PROTEIN HOMOLOG 3"/>
    <property type="match status" value="1"/>
</dbReference>
<dbReference type="GO" id="GO:0120009">
    <property type="term" value="P:intermembrane lipid transfer"/>
    <property type="evidence" value="ECO:0007669"/>
    <property type="project" value="UniProtKB-ARBA"/>
</dbReference>
<dbReference type="GO" id="GO:0032934">
    <property type="term" value="F:sterol binding"/>
    <property type="evidence" value="ECO:0007669"/>
    <property type="project" value="TreeGrafter"/>
</dbReference>
<dbReference type="CDD" id="cd13289">
    <property type="entry name" value="PH_Osh3p_yeast"/>
    <property type="match status" value="1"/>
</dbReference>
<evidence type="ECO:0000256" key="1">
    <source>
        <dbReference type="ARBA" id="ARBA00004496"/>
    </source>
</evidence>
<dbReference type="PANTHER" id="PTHR10972">
    <property type="entry name" value="OXYSTEROL-BINDING PROTEIN-RELATED"/>
    <property type="match status" value="1"/>
</dbReference>
<gene>
    <name evidence="10" type="ORF">GP486_006337</name>
</gene>
<evidence type="ECO:0000256" key="7">
    <source>
        <dbReference type="ARBA" id="ARBA00023121"/>
    </source>
</evidence>
<dbReference type="SMART" id="SM00233">
    <property type="entry name" value="PH"/>
    <property type="match status" value="1"/>
</dbReference>
<feature type="compositionally biased region" description="Polar residues" evidence="8">
    <location>
        <begin position="459"/>
        <end position="473"/>
    </location>
</feature>
<dbReference type="FunFam" id="2.40.160.120:FF:000013">
    <property type="entry name" value="Oxysterol binding protein"/>
    <property type="match status" value="1"/>
</dbReference>
<evidence type="ECO:0000313" key="11">
    <source>
        <dbReference type="Proteomes" id="UP000750711"/>
    </source>
</evidence>
<evidence type="ECO:0000313" key="10">
    <source>
        <dbReference type="EMBL" id="KAH0555719.1"/>
    </source>
</evidence>
<evidence type="ECO:0000256" key="8">
    <source>
        <dbReference type="SAM" id="MobiDB-lite"/>
    </source>
</evidence>
<keyword evidence="7" id="KW-0446">Lipid-binding</keyword>
<comment type="similarity">
    <text evidence="2">Belongs to the OSBP family.</text>
</comment>
<dbReference type="SUPFAM" id="SSF144000">
    <property type="entry name" value="Oxysterol-binding protein-like"/>
    <property type="match status" value="1"/>
</dbReference>
<feature type="compositionally biased region" description="Basic and acidic residues" evidence="8">
    <location>
        <begin position="524"/>
        <end position="534"/>
    </location>
</feature>
<feature type="compositionally biased region" description="Low complexity" evidence="8">
    <location>
        <begin position="340"/>
        <end position="360"/>
    </location>
</feature>
<dbReference type="Gene3D" id="2.30.29.30">
    <property type="entry name" value="Pleckstrin-homology domain (PH domain)/Phosphotyrosine-binding domain (PTB)"/>
    <property type="match status" value="1"/>
</dbReference>
<evidence type="ECO:0000256" key="6">
    <source>
        <dbReference type="ARBA" id="ARBA00023055"/>
    </source>
</evidence>
<dbReference type="GO" id="GO:0005886">
    <property type="term" value="C:plasma membrane"/>
    <property type="evidence" value="ECO:0007669"/>
    <property type="project" value="TreeGrafter"/>
</dbReference>
<keyword evidence="6" id="KW-0445">Lipid transport</keyword>
<keyword evidence="11" id="KW-1185">Reference proteome</keyword>
<dbReference type="SUPFAM" id="SSF50729">
    <property type="entry name" value="PH domain-like"/>
    <property type="match status" value="1"/>
</dbReference>
<feature type="domain" description="PH" evidence="9">
    <location>
        <begin position="185"/>
        <end position="279"/>
    </location>
</feature>
<dbReference type="EMBL" id="JAGHQM010001396">
    <property type="protein sequence ID" value="KAH0555719.1"/>
    <property type="molecule type" value="Genomic_DNA"/>
</dbReference>
<sequence>MAGMEQLEIHSKHPGAGASLTPSLAASASFDAAAPNVEAPAPRPSSSRNDSSTAVEKLKGIGLILVLWPGKCEAEKVSTGKYDVPIDQAGMYALVFDNTFSKQFAKTATFALLTYPTNAPPSSSHHLHHFQASPAAAASTSSLGGKASPGLAPPSASTDSIQDHSRPVSSADRPGSRDSHVPPSASFYTGVLQKRRRKRHQGFARRFFSLDFTSSTLSYYHNKDSSALRGAIPLALAAISANEKEREISVDSGAEVWHLRATTQKEFKGWVDALEKASRTAQIGTSSAELTTPKTAKLLPTEVNAIAEGEWTIIERLAGRVAGTRDAVRRLALEYDPYRSPASSSPGIGSGSPIEGPIEPVGIEHPKEKEKRPFWKRKTSSGPGTPVSPQRSVSAQLGVPGTANGAMAIPGRRHLSNQDWDLGGHCTAILRDLDSVVAEFATLIAESKRRRWPVPVPTVSANSRQSMESNSDQEFFDAEGGEVGNDSQLLYLNRDSEDEVAKPGEEYFSDSDSASNSDVEGAESFDKVRSRENGSDSLFPPKPKSLSPLPLEAVRRRRTVPASTVLPPSLIGFLRKNVGKDLSTISMPVSANEPLSILQRVSEIMEYTSLLDASANANSETGERLLHIAAYAISTFSNSRVKERSLRKPFNPMLGETFELVREDKGFRFISEKVSHRPVRMACHAESKNWTLTQSPMPTQKFWGKSVELNTEGRVRVVLHSTGDRFSWTGATCFLRNIIAGEKYVEPVGTMTVINETNGQKAVVTFKAKGMFSGRSEEVDVQAYDETGELLPLGLSGKWTASLSLIETATGVDVKPSLWTVGDLVDNAPARYGFTAFAASLNEVSSMEKGRLPPSDSRLRPDQRAAEQGSLERAEDLKTRLEEAQRRRRRDMEESAETWVPRWFLKVPGAEDEWRYKTGKESYWEERARGSWDVVPRLFDA</sequence>
<comment type="subcellular location">
    <subcellularLocation>
        <location evidence="1">Cytoplasm</location>
    </subcellularLocation>
</comment>
<feature type="region of interest" description="Disordered" evidence="8">
    <location>
        <begin position="122"/>
        <end position="188"/>
    </location>
</feature>
<evidence type="ECO:0000259" key="9">
    <source>
        <dbReference type="PROSITE" id="PS50003"/>
    </source>
</evidence>
<dbReference type="Gene3D" id="3.30.70.3490">
    <property type="match status" value="1"/>
</dbReference>
<feature type="region of interest" description="Disordered" evidence="8">
    <location>
        <begin position="456"/>
        <end position="480"/>
    </location>
</feature>
<reference evidence="10" key="1">
    <citation type="submission" date="2021-03" db="EMBL/GenBank/DDBJ databases">
        <title>Comparative genomics and phylogenomic investigation of the class Geoglossomycetes provide insights into ecological specialization and systematics.</title>
        <authorList>
            <person name="Melie T."/>
            <person name="Pirro S."/>
            <person name="Miller A.N."/>
            <person name="Quandt A."/>
        </authorList>
    </citation>
    <scope>NUCLEOTIDE SEQUENCE</scope>
    <source>
        <strain evidence="10">CAQ_001_2017</strain>
    </source>
</reference>
<dbReference type="FunFam" id="2.30.29.30:FF:000369">
    <property type="entry name" value="Oxysterol binding protein"/>
    <property type="match status" value="1"/>
</dbReference>
<dbReference type="Pfam" id="PF01237">
    <property type="entry name" value="Oxysterol_BP"/>
    <property type="match status" value="1"/>
</dbReference>
<dbReference type="GO" id="GO:0006887">
    <property type="term" value="P:exocytosis"/>
    <property type="evidence" value="ECO:0007669"/>
    <property type="project" value="TreeGrafter"/>
</dbReference>
<comment type="caution">
    <text evidence="10">The sequence shown here is derived from an EMBL/GenBank/DDBJ whole genome shotgun (WGS) entry which is preliminary data.</text>
</comment>
<feature type="region of interest" description="Disordered" evidence="8">
    <location>
        <begin position="501"/>
        <end position="550"/>
    </location>
</feature>
<accession>A0A9P8IH23</accession>
<dbReference type="GO" id="GO:0035621">
    <property type="term" value="P:ER to Golgi ceramide transport"/>
    <property type="evidence" value="ECO:0007669"/>
    <property type="project" value="TreeGrafter"/>
</dbReference>
<keyword evidence="3" id="KW-0813">Transport</keyword>
<dbReference type="Gene3D" id="2.40.160.120">
    <property type="match status" value="1"/>
</dbReference>
<dbReference type="AlphaFoldDB" id="A0A9P8IH23"/>
<dbReference type="InterPro" id="IPR036598">
    <property type="entry name" value="GOLD_dom_sf"/>
</dbReference>